<gene>
    <name evidence="3" type="ORF">TraAM80_09749</name>
</gene>
<feature type="region of interest" description="Disordered" evidence="1">
    <location>
        <begin position="161"/>
        <end position="303"/>
    </location>
</feature>
<feature type="signal peptide" evidence="2">
    <location>
        <begin position="1"/>
        <end position="32"/>
    </location>
</feature>
<organism evidence="3 4">
    <name type="scientific">Trypanosoma rangeli</name>
    <dbReference type="NCBI Taxonomy" id="5698"/>
    <lineage>
        <taxon>Eukaryota</taxon>
        <taxon>Discoba</taxon>
        <taxon>Euglenozoa</taxon>
        <taxon>Kinetoplastea</taxon>
        <taxon>Metakinetoplastina</taxon>
        <taxon>Trypanosomatida</taxon>
        <taxon>Trypanosomatidae</taxon>
        <taxon>Trypanosoma</taxon>
        <taxon>Herpetosoma</taxon>
    </lineage>
</organism>
<dbReference type="RefSeq" id="XP_029233740.1">
    <property type="nucleotide sequence ID" value="XM_029386416.1"/>
</dbReference>
<dbReference type="AlphaFoldDB" id="A0A422MTP2"/>
<comment type="caution">
    <text evidence="3">The sequence shown here is derived from an EMBL/GenBank/DDBJ whole genome shotgun (WGS) entry which is preliminary data.</text>
</comment>
<evidence type="ECO:0008006" key="5">
    <source>
        <dbReference type="Google" id="ProtNLM"/>
    </source>
</evidence>
<protein>
    <recommendedName>
        <fullName evidence="5">Mucin-like glycoprotein</fullName>
    </recommendedName>
</protein>
<reference evidence="3 4" key="1">
    <citation type="journal article" date="2018" name="BMC Genomics">
        <title>Genomic comparison of Trypanosoma conorhini and Trypanosoma rangeli to Trypanosoma cruzi strains of high and low virulence.</title>
        <authorList>
            <person name="Bradwell K.R."/>
            <person name="Koparde V.N."/>
            <person name="Matveyev A.V."/>
            <person name="Serrano M.G."/>
            <person name="Alves J.M."/>
            <person name="Parikh H."/>
            <person name="Huang B."/>
            <person name="Lee V."/>
            <person name="Espinosa-Alvarez O."/>
            <person name="Ortiz P.A."/>
            <person name="Costa-Martins A.G."/>
            <person name="Teixeira M.M."/>
            <person name="Buck G.A."/>
        </authorList>
    </citation>
    <scope>NUCLEOTIDE SEQUENCE [LARGE SCALE GENOMIC DNA]</scope>
    <source>
        <strain evidence="3 4">AM80</strain>
    </source>
</reference>
<dbReference type="Proteomes" id="UP000283634">
    <property type="component" value="Unassembled WGS sequence"/>
</dbReference>
<evidence type="ECO:0000256" key="2">
    <source>
        <dbReference type="SAM" id="SignalP"/>
    </source>
</evidence>
<sequence length="328" mass="33166">MTMATVRRRAVWALAVLALLCGSCCLVCGAAASSNVYSVEVSYPKTVGKVRWRFSDENNSDWKDCSPLLSHNNMLVVEEASEGNIDGKFMCYLFKSGCFFISNRTSLPTSVRDNSNDVVFTMKCTSRYGCEAPLPLKCEAVTPNGTDFERLDSSGEWELHVPDQNAVGPTSGVPPSGEQSSSQAAPTPAVAAAAPSSAGNPQVGSSASSGASNEVSAAHAAGQPGGTGSTELQGTLTPPTGTADSKEAADGGAQSSSASAQPSGTPTSNTPGGGDGGGATTSTTASSPSGGNHTKDNADGSDTSTVWVRATPLLLLLLTAAVACTAGE</sequence>
<feature type="compositionally biased region" description="Low complexity" evidence="1">
    <location>
        <begin position="280"/>
        <end position="292"/>
    </location>
</feature>
<feature type="compositionally biased region" description="Low complexity" evidence="1">
    <location>
        <begin position="180"/>
        <end position="218"/>
    </location>
</feature>
<keyword evidence="2" id="KW-0732">Signal</keyword>
<proteinExistence type="predicted"/>
<feature type="chain" id="PRO_5019105560" description="Mucin-like glycoprotein" evidence="2">
    <location>
        <begin position="33"/>
        <end position="328"/>
    </location>
</feature>
<feature type="compositionally biased region" description="Low complexity" evidence="1">
    <location>
        <begin position="251"/>
        <end position="270"/>
    </location>
</feature>
<evidence type="ECO:0000313" key="3">
    <source>
        <dbReference type="EMBL" id="RNE96584.1"/>
    </source>
</evidence>
<evidence type="ECO:0000256" key="1">
    <source>
        <dbReference type="SAM" id="MobiDB-lite"/>
    </source>
</evidence>
<name>A0A422MTP2_TRYRA</name>
<feature type="compositionally biased region" description="Polar residues" evidence="1">
    <location>
        <begin position="229"/>
        <end position="243"/>
    </location>
</feature>
<evidence type="ECO:0000313" key="4">
    <source>
        <dbReference type="Proteomes" id="UP000283634"/>
    </source>
</evidence>
<keyword evidence="4" id="KW-1185">Reference proteome</keyword>
<dbReference type="EMBL" id="MKGL01000668">
    <property type="protein sequence ID" value="RNE96584.1"/>
    <property type="molecule type" value="Genomic_DNA"/>
</dbReference>
<accession>A0A422MTP2</accession>
<dbReference type="GeneID" id="40333682"/>